<name>A0A835L707_SPOEX</name>
<dbReference type="AlphaFoldDB" id="A0A835L707"/>
<feature type="compositionally biased region" description="Acidic residues" evidence="1">
    <location>
        <begin position="13"/>
        <end position="23"/>
    </location>
</feature>
<comment type="caution">
    <text evidence="2">The sequence shown here is derived from an EMBL/GenBank/DDBJ whole genome shotgun (WGS) entry which is preliminary data.</text>
</comment>
<sequence>MHLGGFASKEAVEENIDNGEDDCQENKEKEDSCQEIEGTAEEREENPYQRKEASLQKNIHVNQGIDESFIKEANSVNQDVEGFIKKRYGNAYHRIERAVDINRGDKNRGDMNRRDTNRGDMNRGDINRGDINRGDMNRGDMYRGDIGQEMQRARGERSGAFSGGAIRKNFYTQNIPFNNIQEQAHLSRGRGVSFNTEDRNNNNRLVFKYRYIPFVLVFFK</sequence>
<dbReference type="Proteomes" id="UP000648187">
    <property type="component" value="Unassembled WGS sequence"/>
</dbReference>
<evidence type="ECO:0000313" key="3">
    <source>
        <dbReference type="Proteomes" id="UP000648187"/>
    </source>
</evidence>
<reference evidence="2" key="1">
    <citation type="submission" date="2020-08" db="EMBL/GenBank/DDBJ databases">
        <title>Spodoptera exigua strain:BAW_Kor-Di-RS1 Genome sequencing and assembly.</title>
        <authorList>
            <person name="Kim J."/>
            <person name="Nam H.Y."/>
            <person name="Kwon M."/>
            <person name="Choi J.H."/>
            <person name="Cho S.R."/>
            <person name="Kim G.-H."/>
        </authorList>
    </citation>
    <scope>NUCLEOTIDE SEQUENCE</scope>
    <source>
        <strain evidence="2">BAW_Kor-Di-RS1</strain>
        <tissue evidence="2">Whole-body</tissue>
    </source>
</reference>
<feature type="region of interest" description="Disordered" evidence="1">
    <location>
        <begin position="1"/>
        <end position="51"/>
    </location>
</feature>
<protein>
    <submittedName>
        <fullName evidence="2">Uncharacterized protein</fullName>
    </submittedName>
</protein>
<evidence type="ECO:0000256" key="1">
    <source>
        <dbReference type="SAM" id="MobiDB-lite"/>
    </source>
</evidence>
<evidence type="ECO:0000313" key="2">
    <source>
        <dbReference type="EMBL" id="KAF9418122.1"/>
    </source>
</evidence>
<dbReference type="EMBL" id="JACKWZ010000060">
    <property type="protein sequence ID" value="KAF9418122.1"/>
    <property type="molecule type" value="Genomic_DNA"/>
</dbReference>
<proteinExistence type="predicted"/>
<organism evidence="2 3">
    <name type="scientific">Spodoptera exigua</name>
    <name type="common">Beet armyworm</name>
    <name type="synonym">Noctua fulgens</name>
    <dbReference type="NCBI Taxonomy" id="7107"/>
    <lineage>
        <taxon>Eukaryota</taxon>
        <taxon>Metazoa</taxon>
        <taxon>Ecdysozoa</taxon>
        <taxon>Arthropoda</taxon>
        <taxon>Hexapoda</taxon>
        <taxon>Insecta</taxon>
        <taxon>Pterygota</taxon>
        <taxon>Neoptera</taxon>
        <taxon>Endopterygota</taxon>
        <taxon>Lepidoptera</taxon>
        <taxon>Glossata</taxon>
        <taxon>Ditrysia</taxon>
        <taxon>Noctuoidea</taxon>
        <taxon>Noctuidae</taxon>
        <taxon>Amphipyrinae</taxon>
        <taxon>Spodoptera</taxon>
    </lineage>
</organism>
<keyword evidence="3" id="KW-1185">Reference proteome</keyword>
<accession>A0A835L707</accession>
<feature type="region of interest" description="Disordered" evidence="1">
    <location>
        <begin position="104"/>
        <end position="140"/>
    </location>
</feature>
<gene>
    <name evidence="2" type="ORF">HW555_004932</name>
</gene>